<feature type="transmembrane region" description="Helical" evidence="1">
    <location>
        <begin position="208"/>
        <end position="226"/>
    </location>
</feature>
<gene>
    <name evidence="3" type="ORF">OB919_14155</name>
</gene>
<protein>
    <submittedName>
        <fullName evidence="3">CPBP family intramembrane metalloprotease</fullName>
    </submittedName>
</protein>
<dbReference type="GO" id="GO:0080120">
    <property type="term" value="P:CAAX-box protein maturation"/>
    <property type="evidence" value="ECO:0007669"/>
    <property type="project" value="UniProtKB-ARBA"/>
</dbReference>
<dbReference type="InterPro" id="IPR003675">
    <property type="entry name" value="Rce1/LyrA-like_dom"/>
</dbReference>
<feature type="transmembrane region" description="Helical" evidence="1">
    <location>
        <begin position="232"/>
        <end position="254"/>
    </location>
</feature>
<feature type="domain" description="CAAX prenyl protease 2/Lysostaphin resistance protein A-like" evidence="2">
    <location>
        <begin position="115"/>
        <end position="220"/>
    </location>
</feature>
<feature type="transmembrane region" description="Helical" evidence="1">
    <location>
        <begin position="76"/>
        <end position="97"/>
    </location>
</feature>
<feature type="transmembrane region" description="Helical" evidence="1">
    <location>
        <begin position="35"/>
        <end position="55"/>
    </location>
</feature>
<evidence type="ECO:0000313" key="4">
    <source>
        <dbReference type="Proteomes" id="UP001321047"/>
    </source>
</evidence>
<sequence>MRPVVVFLLITAVGTGSLLYLFQRFVFSSLPEGPAGLFATIFFATVLAGFAWLVLRWEGVKASEVGLSSESVLPGAIPVLLIWAGINGAGLVLLFVAGRSGQVGLPAELSLSIWLGLAISQLIFVGIAEEFAFRGYLQNKVIAQFGGGKSRLRVLAGIAVTSILFSLWHIPQRVFVQELAGTDLLPSLVVVGILGAILGVVYELTRNIVFVGVLHGTLNFAPLFVLNDTLQPMADIIIIIVGVPLLVLAVWLYWRWAKTERPHTYRSRTLRHLETGD</sequence>
<keyword evidence="3" id="KW-0482">Metalloprotease</keyword>
<feature type="transmembrane region" description="Helical" evidence="1">
    <location>
        <begin position="154"/>
        <end position="172"/>
    </location>
</feature>
<evidence type="ECO:0000256" key="1">
    <source>
        <dbReference type="SAM" id="Phobius"/>
    </source>
</evidence>
<keyword evidence="3" id="KW-0645">Protease</keyword>
<keyword evidence="1" id="KW-1133">Transmembrane helix</keyword>
<name>A0AAP2ZAN4_9EURY</name>
<evidence type="ECO:0000259" key="2">
    <source>
        <dbReference type="Pfam" id="PF02517"/>
    </source>
</evidence>
<keyword evidence="4" id="KW-1185">Reference proteome</keyword>
<organism evidence="3 4">
    <name type="scientific">Natronosalvus hydrolyticus</name>
    <dbReference type="NCBI Taxonomy" id="2979988"/>
    <lineage>
        <taxon>Archaea</taxon>
        <taxon>Methanobacteriati</taxon>
        <taxon>Methanobacteriota</taxon>
        <taxon>Stenosarchaea group</taxon>
        <taxon>Halobacteria</taxon>
        <taxon>Halobacteriales</taxon>
        <taxon>Natrialbaceae</taxon>
        <taxon>Natronosalvus</taxon>
    </lineage>
</organism>
<reference evidence="3 4" key="1">
    <citation type="submission" date="2022-09" db="EMBL/GenBank/DDBJ databases">
        <title>Enrichment on poylsaccharides allowed isolation of novel metabolic and taxonomic groups of Haloarchaea.</title>
        <authorList>
            <person name="Sorokin D.Y."/>
            <person name="Elcheninov A.G."/>
            <person name="Khizhniak T.V."/>
            <person name="Kolganova T.V."/>
            <person name="Kublanov I.V."/>
        </authorList>
    </citation>
    <scope>NUCLEOTIDE SEQUENCE [LARGE SCALE GENOMIC DNA]</scope>
    <source>
        <strain evidence="3 4">AArc-curdl1</strain>
    </source>
</reference>
<dbReference type="EMBL" id="JAOPJZ010000013">
    <property type="protein sequence ID" value="MCU4753105.1"/>
    <property type="molecule type" value="Genomic_DNA"/>
</dbReference>
<keyword evidence="1" id="KW-0472">Membrane</keyword>
<dbReference type="RefSeq" id="WP_342809430.1">
    <property type="nucleotide sequence ID" value="NZ_JAOPJZ010000013.1"/>
</dbReference>
<feature type="transmembrane region" description="Helical" evidence="1">
    <location>
        <begin position="109"/>
        <end position="133"/>
    </location>
</feature>
<dbReference type="GO" id="GO:0008237">
    <property type="term" value="F:metallopeptidase activity"/>
    <property type="evidence" value="ECO:0007669"/>
    <property type="project" value="UniProtKB-KW"/>
</dbReference>
<keyword evidence="1" id="KW-0812">Transmembrane</keyword>
<dbReference type="GO" id="GO:0004175">
    <property type="term" value="F:endopeptidase activity"/>
    <property type="evidence" value="ECO:0007669"/>
    <property type="project" value="UniProtKB-ARBA"/>
</dbReference>
<evidence type="ECO:0000313" key="3">
    <source>
        <dbReference type="EMBL" id="MCU4753105.1"/>
    </source>
</evidence>
<dbReference type="Pfam" id="PF02517">
    <property type="entry name" value="Rce1-like"/>
    <property type="match status" value="1"/>
</dbReference>
<comment type="caution">
    <text evidence="3">The sequence shown here is derived from an EMBL/GenBank/DDBJ whole genome shotgun (WGS) entry which is preliminary data.</text>
</comment>
<accession>A0AAP2ZAN4</accession>
<feature type="transmembrane region" description="Helical" evidence="1">
    <location>
        <begin position="184"/>
        <end position="201"/>
    </location>
</feature>
<dbReference type="AlphaFoldDB" id="A0AAP2ZAN4"/>
<keyword evidence="3" id="KW-0378">Hydrolase</keyword>
<proteinExistence type="predicted"/>
<dbReference type="Proteomes" id="UP001321047">
    <property type="component" value="Unassembled WGS sequence"/>
</dbReference>